<protein>
    <submittedName>
        <fullName evidence="11">Type VII secretion protein EccB</fullName>
    </submittedName>
</protein>
<dbReference type="GO" id="GO:0016787">
    <property type="term" value="F:hydrolase activity"/>
    <property type="evidence" value="ECO:0007669"/>
    <property type="project" value="UniProtKB-KW"/>
</dbReference>
<evidence type="ECO:0000256" key="8">
    <source>
        <dbReference type="ARBA" id="ARBA00022989"/>
    </source>
</evidence>
<dbReference type="Pfam" id="PF05108">
    <property type="entry name" value="T7SS_ESX1_EccB"/>
    <property type="match status" value="1"/>
</dbReference>
<dbReference type="RefSeq" id="WP_111871355.1">
    <property type="nucleotide sequence ID" value="NZ_QLYX01000018.1"/>
</dbReference>
<keyword evidence="7" id="KW-0067">ATP-binding</keyword>
<dbReference type="OrthoDB" id="3847604at2"/>
<dbReference type="GO" id="GO:0005576">
    <property type="term" value="C:extracellular region"/>
    <property type="evidence" value="ECO:0007669"/>
    <property type="project" value="TreeGrafter"/>
</dbReference>
<dbReference type="InterPro" id="IPR042485">
    <property type="entry name" value="T7SS_EccB_R3"/>
</dbReference>
<reference evidence="11 12" key="1">
    <citation type="submission" date="2018-06" db="EMBL/GenBank/DDBJ databases">
        <title>Actinomadura craniellae sp. nov. isolated from marine sponge Craniella sp.</title>
        <authorList>
            <person name="Li L."/>
            <person name="Xu Q.H."/>
            <person name="Lin H.W."/>
            <person name="Lu Y.H."/>
        </authorList>
    </citation>
    <scope>NUCLEOTIDE SEQUENCE [LARGE SCALE GENOMIC DNA]</scope>
    <source>
        <strain evidence="11 12">LHW63021</strain>
    </source>
</reference>
<dbReference type="EMBL" id="QLYX01000018">
    <property type="protein sequence ID" value="RAY11455.1"/>
    <property type="molecule type" value="Genomic_DNA"/>
</dbReference>
<organism evidence="11 12">
    <name type="scientific">Actinomadura craniellae</name>
    <dbReference type="NCBI Taxonomy" id="2231787"/>
    <lineage>
        <taxon>Bacteria</taxon>
        <taxon>Bacillati</taxon>
        <taxon>Actinomycetota</taxon>
        <taxon>Actinomycetes</taxon>
        <taxon>Streptosporangiales</taxon>
        <taxon>Thermomonosporaceae</taxon>
        <taxon>Actinomadura</taxon>
    </lineage>
</organism>
<dbReference type="PANTHER" id="PTHR40765">
    <property type="entry name" value="ESX-2 SECRETION SYSTEM ATPASE ECCB2"/>
    <property type="match status" value="1"/>
</dbReference>
<dbReference type="PANTHER" id="PTHR40765:SF2">
    <property type="entry name" value="ESX-2 SECRETION SYSTEM ATPASE ECCB2"/>
    <property type="match status" value="1"/>
</dbReference>
<dbReference type="Gene3D" id="2.40.50.910">
    <property type="entry name" value="Type VII secretion system EccB, repeat 3 domain"/>
    <property type="match status" value="1"/>
</dbReference>
<keyword evidence="4 10" id="KW-0812">Transmembrane</keyword>
<dbReference type="InterPro" id="IPR007795">
    <property type="entry name" value="T7SS_EccB"/>
</dbReference>
<evidence type="ECO:0000256" key="9">
    <source>
        <dbReference type="ARBA" id="ARBA00023136"/>
    </source>
</evidence>
<evidence type="ECO:0000256" key="4">
    <source>
        <dbReference type="ARBA" id="ARBA00022692"/>
    </source>
</evidence>
<evidence type="ECO:0000313" key="12">
    <source>
        <dbReference type="Proteomes" id="UP000251891"/>
    </source>
</evidence>
<keyword evidence="6" id="KW-0378">Hydrolase</keyword>
<sequence>MQTRKDLHQAHRLMTQRVALALLQGRPDVAESPIRRVVVATISGTMVAVVVAAGFGIWGLVFKGGARGLDRPGTLIIEKETGAKYGYSAADRKLIPFLNYASARLAMPGGQVQHRSVSRKSLARYDRGPVTGIPGAPDALPDARKLAGGPWSLCFHTTGSPPVPTVSLVGGRDVGGRVLPGDRAVLVQAEGRAWLVWDGKRLSVSPGEVRVLGNDQPVPVDVRWLNGLPQGPDFKAPQIPDRGERVPGPDGAAALVGQVYRVAAVAGGEERWYVQLPGGLAGISTTQARLLLADPRGRGVLDRHRDISAAVAGAHPAPTTVHDRNLPQTMPEMVPYDPGTPLCAVYRDAARLSTRAVLVLGGSLPAPRAPVGRGGLDQVVLPGGGTVAGLLPGPGQRPQAIYLVTGQGVRYPVPTEEDLTKLGYLVRSAVPMPGNLLQLMPEGPVLAANAALTPVRPGP</sequence>
<evidence type="ECO:0000313" key="11">
    <source>
        <dbReference type="EMBL" id="RAY11455.1"/>
    </source>
</evidence>
<name>A0A365GX94_9ACTN</name>
<evidence type="ECO:0000256" key="1">
    <source>
        <dbReference type="ARBA" id="ARBA00004162"/>
    </source>
</evidence>
<keyword evidence="8 10" id="KW-1133">Transmembrane helix</keyword>
<evidence type="ECO:0000256" key="3">
    <source>
        <dbReference type="ARBA" id="ARBA00022475"/>
    </source>
</evidence>
<proteinExistence type="inferred from homology"/>
<keyword evidence="9 10" id="KW-0472">Membrane</keyword>
<dbReference type="GO" id="GO:0005886">
    <property type="term" value="C:plasma membrane"/>
    <property type="evidence" value="ECO:0007669"/>
    <property type="project" value="UniProtKB-SubCell"/>
</dbReference>
<comment type="subcellular location">
    <subcellularLocation>
        <location evidence="1">Cell membrane</location>
        <topology evidence="1">Single-pass membrane protein</topology>
    </subcellularLocation>
</comment>
<keyword evidence="3" id="KW-1003">Cell membrane</keyword>
<keyword evidence="5" id="KW-0547">Nucleotide-binding</keyword>
<evidence type="ECO:0000256" key="2">
    <source>
        <dbReference type="ARBA" id="ARBA00008149"/>
    </source>
</evidence>
<evidence type="ECO:0000256" key="6">
    <source>
        <dbReference type="ARBA" id="ARBA00022801"/>
    </source>
</evidence>
<evidence type="ECO:0000256" key="10">
    <source>
        <dbReference type="SAM" id="Phobius"/>
    </source>
</evidence>
<dbReference type="Proteomes" id="UP000251891">
    <property type="component" value="Unassembled WGS sequence"/>
</dbReference>
<gene>
    <name evidence="11" type="primary">eccB</name>
    <name evidence="11" type="ORF">DPM19_29540</name>
</gene>
<evidence type="ECO:0000256" key="5">
    <source>
        <dbReference type="ARBA" id="ARBA00022741"/>
    </source>
</evidence>
<accession>A0A365GX94</accession>
<feature type="transmembrane region" description="Helical" evidence="10">
    <location>
        <begin position="37"/>
        <end position="61"/>
    </location>
</feature>
<dbReference type="Gene3D" id="3.30.2390.20">
    <property type="entry name" value="Type VII secretion system EccB, repeat 1 domain"/>
    <property type="match status" value="1"/>
</dbReference>
<dbReference type="NCBIfam" id="TIGR03919">
    <property type="entry name" value="T7SS_EccB"/>
    <property type="match status" value="1"/>
</dbReference>
<dbReference type="AlphaFoldDB" id="A0A365GX94"/>
<comment type="similarity">
    <text evidence="2">Belongs to the EccB family.</text>
</comment>
<dbReference type="GO" id="GO:0005524">
    <property type="term" value="F:ATP binding"/>
    <property type="evidence" value="ECO:0007669"/>
    <property type="project" value="UniProtKB-KW"/>
</dbReference>
<evidence type="ECO:0000256" key="7">
    <source>
        <dbReference type="ARBA" id="ARBA00022840"/>
    </source>
</evidence>
<keyword evidence="12" id="KW-1185">Reference proteome</keyword>
<comment type="caution">
    <text evidence="11">The sequence shown here is derived from an EMBL/GenBank/DDBJ whole genome shotgun (WGS) entry which is preliminary data.</text>
</comment>
<dbReference type="InterPro" id="IPR044857">
    <property type="entry name" value="T7SS_EccB_R1"/>
</dbReference>